<dbReference type="AlphaFoldDB" id="A0A418SZN3"/>
<keyword evidence="3" id="KW-1185">Reference proteome</keyword>
<name>A0A418SZN3_9RHOB</name>
<dbReference type="EMBL" id="QZCG01000004">
    <property type="protein sequence ID" value="RJE86399.1"/>
    <property type="molecule type" value="Genomic_DNA"/>
</dbReference>
<dbReference type="Gene3D" id="1.10.530.10">
    <property type="match status" value="1"/>
</dbReference>
<dbReference type="SUPFAM" id="SSF53955">
    <property type="entry name" value="Lysozyme-like"/>
    <property type="match status" value="1"/>
</dbReference>
<dbReference type="OrthoDB" id="7851400at2"/>
<organism evidence="2 3">
    <name type="scientific">Paracoccus onubensis</name>
    <dbReference type="NCBI Taxonomy" id="1675788"/>
    <lineage>
        <taxon>Bacteria</taxon>
        <taxon>Pseudomonadati</taxon>
        <taxon>Pseudomonadota</taxon>
        <taxon>Alphaproteobacteria</taxon>
        <taxon>Rhodobacterales</taxon>
        <taxon>Paracoccaceae</taxon>
        <taxon>Paracoccus</taxon>
    </lineage>
</organism>
<keyword evidence="1" id="KW-0812">Transmembrane</keyword>
<keyword evidence="1" id="KW-0472">Membrane</keyword>
<protein>
    <recommendedName>
        <fullName evidence="4">Glycoside hydrolase family 104 protein</fullName>
    </recommendedName>
</protein>
<reference evidence="3" key="1">
    <citation type="submission" date="2018-09" db="EMBL/GenBank/DDBJ databases">
        <title>Acidovorax cavernicola nov. sp. isolated from Gruta de las Maravillas (Aracena, Spain).</title>
        <authorList>
            <person name="Jurado V."/>
            <person name="Gutierrez-Patricio S."/>
            <person name="Gonzalez-Pimentel J.L."/>
            <person name="Miller A.Z."/>
            <person name="Laiz L."/>
            <person name="Saiz-Jimenez C."/>
        </authorList>
    </citation>
    <scope>NUCLEOTIDE SEQUENCE [LARGE SCALE GENOMIC DNA]</scope>
    <source>
        <strain evidence="3">1011MAR3C25</strain>
    </source>
</reference>
<evidence type="ECO:0000256" key="1">
    <source>
        <dbReference type="SAM" id="Phobius"/>
    </source>
</evidence>
<evidence type="ECO:0000313" key="2">
    <source>
        <dbReference type="EMBL" id="RJE86399.1"/>
    </source>
</evidence>
<dbReference type="RefSeq" id="WP_119747157.1">
    <property type="nucleotide sequence ID" value="NZ_QZCG01000004.1"/>
</dbReference>
<evidence type="ECO:0008006" key="4">
    <source>
        <dbReference type="Google" id="ProtNLM"/>
    </source>
</evidence>
<comment type="caution">
    <text evidence="2">The sequence shown here is derived from an EMBL/GenBank/DDBJ whole genome shotgun (WGS) entry which is preliminary data.</text>
</comment>
<keyword evidence="1" id="KW-1133">Transmembrane helix</keyword>
<dbReference type="Proteomes" id="UP000284202">
    <property type="component" value="Unassembled WGS sequence"/>
</dbReference>
<dbReference type="InterPro" id="IPR023346">
    <property type="entry name" value="Lysozyme-like_dom_sf"/>
</dbReference>
<sequence>MSFTIYRAGPVLDLIGKYEGRSDYDTVWNGIPISMRPDKLTANTVAQVMQWQAWWRSKGLASTAAGKYQIISTTLKDIVSQMRFDTSRKFDAATQDTMACHLLTGRGFQRFLDGKIDSDDMAIGLAKEWASLPVPHDMQGASRKIKAGQSYYAGDGLNAAHASIAEVKQALAIARERYQTGSGPVPAPAAPAKSSSIATVIIAIAAALVAYLGLTS</sequence>
<proteinExistence type="predicted"/>
<feature type="transmembrane region" description="Helical" evidence="1">
    <location>
        <begin position="196"/>
        <end position="214"/>
    </location>
</feature>
<accession>A0A418SZN3</accession>
<gene>
    <name evidence="2" type="ORF">D3P04_06600</name>
</gene>
<evidence type="ECO:0000313" key="3">
    <source>
        <dbReference type="Proteomes" id="UP000284202"/>
    </source>
</evidence>